<protein>
    <recommendedName>
        <fullName evidence="4 5">Translation initiation factor IF-1</fullName>
    </recommendedName>
</protein>
<keyword evidence="4" id="KW-0963">Cytoplasm</keyword>
<dbReference type="Gene3D" id="2.40.50.140">
    <property type="entry name" value="Nucleic acid-binding proteins"/>
    <property type="match status" value="1"/>
</dbReference>
<dbReference type="InterPro" id="IPR006196">
    <property type="entry name" value="RNA-binding_domain_S1_IF1"/>
</dbReference>
<keyword evidence="4" id="KW-0694">RNA-binding</keyword>
<keyword evidence="2 4" id="KW-0396">Initiation factor</keyword>
<evidence type="ECO:0000256" key="3">
    <source>
        <dbReference type="ARBA" id="ARBA00022917"/>
    </source>
</evidence>
<dbReference type="InterPro" id="IPR004368">
    <property type="entry name" value="TIF_IF1"/>
</dbReference>
<evidence type="ECO:0000313" key="8">
    <source>
        <dbReference type="Proteomes" id="UP001500618"/>
    </source>
</evidence>
<dbReference type="Pfam" id="PF01176">
    <property type="entry name" value="eIF-1a"/>
    <property type="match status" value="1"/>
</dbReference>
<keyword evidence="3 4" id="KW-0648">Protein biosynthesis</keyword>
<dbReference type="InterPro" id="IPR012340">
    <property type="entry name" value="NA-bd_OB-fold"/>
</dbReference>
<feature type="domain" description="S1-like" evidence="6">
    <location>
        <begin position="9"/>
        <end position="73"/>
    </location>
</feature>
<evidence type="ECO:0000259" key="6">
    <source>
        <dbReference type="PROSITE" id="PS50832"/>
    </source>
</evidence>
<comment type="subunit">
    <text evidence="4">Component of the 30S ribosomal translation pre-initiation complex which assembles on the 30S ribosome in the order IF-2 and IF-3, IF-1 and N-formylmethionyl-tRNA(fMet); mRNA recruitment can occur at any time during PIC assembly.</text>
</comment>
<dbReference type="PANTHER" id="PTHR33370:SF1">
    <property type="entry name" value="TRANSLATION INITIATION FACTOR IF-1, CHLOROPLASTIC"/>
    <property type="match status" value="1"/>
</dbReference>
<accession>A0ABP4UZ98</accession>
<keyword evidence="4" id="KW-0699">rRNA-binding</keyword>
<gene>
    <name evidence="7" type="primary">infA_2</name>
    <name evidence="4" type="synonym">infA</name>
    <name evidence="7" type="ORF">GCM10009765_74160</name>
</gene>
<organism evidence="7 8">
    <name type="scientific">Fodinicola feengrottensis</name>
    <dbReference type="NCBI Taxonomy" id="435914"/>
    <lineage>
        <taxon>Bacteria</taxon>
        <taxon>Bacillati</taxon>
        <taxon>Actinomycetota</taxon>
        <taxon>Actinomycetes</taxon>
        <taxon>Mycobacteriales</taxon>
        <taxon>Fodinicola</taxon>
    </lineage>
</organism>
<dbReference type="RefSeq" id="WP_163569630.1">
    <property type="nucleotide sequence ID" value="NZ_BAAANY010000038.1"/>
</dbReference>
<evidence type="ECO:0000256" key="1">
    <source>
        <dbReference type="ARBA" id="ARBA00010939"/>
    </source>
</evidence>
<dbReference type="GO" id="GO:0003743">
    <property type="term" value="F:translation initiation factor activity"/>
    <property type="evidence" value="ECO:0007669"/>
    <property type="project" value="UniProtKB-KW"/>
</dbReference>
<dbReference type="SUPFAM" id="SSF50249">
    <property type="entry name" value="Nucleic acid-binding proteins"/>
    <property type="match status" value="1"/>
</dbReference>
<dbReference type="SMART" id="SM00316">
    <property type="entry name" value="S1"/>
    <property type="match status" value="1"/>
</dbReference>
<keyword evidence="8" id="KW-1185">Reference proteome</keyword>
<dbReference type="HAMAP" id="MF_00075">
    <property type="entry name" value="IF_1"/>
    <property type="match status" value="1"/>
</dbReference>
<evidence type="ECO:0000256" key="2">
    <source>
        <dbReference type="ARBA" id="ARBA00022540"/>
    </source>
</evidence>
<dbReference type="EMBL" id="BAAANY010000038">
    <property type="protein sequence ID" value="GAA1714306.1"/>
    <property type="molecule type" value="Genomic_DNA"/>
</dbReference>
<dbReference type="CDD" id="cd04451">
    <property type="entry name" value="S1_IF1"/>
    <property type="match status" value="1"/>
</dbReference>
<dbReference type="NCBIfam" id="TIGR00008">
    <property type="entry name" value="infA"/>
    <property type="match status" value="1"/>
</dbReference>
<name>A0ABP4UZ98_9ACTN</name>
<dbReference type="PROSITE" id="PS50832">
    <property type="entry name" value="S1_IF1_TYPE"/>
    <property type="match status" value="1"/>
</dbReference>
<sequence>MAKIAKGIEVEGTVVECLRNATFRVEVPNGHKVLAHISGKIRKNYIKIVPYDRVLVELSPYDLTRGRITFRYRS</sequence>
<evidence type="ECO:0000313" key="7">
    <source>
        <dbReference type="EMBL" id="GAA1714306.1"/>
    </source>
</evidence>
<dbReference type="InterPro" id="IPR003029">
    <property type="entry name" value="S1_domain"/>
</dbReference>
<reference evidence="8" key="1">
    <citation type="journal article" date="2019" name="Int. J. Syst. Evol. Microbiol.">
        <title>The Global Catalogue of Microorganisms (GCM) 10K type strain sequencing project: providing services to taxonomists for standard genome sequencing and annotation.</title>
        <authorList>
            <consortium name="The Broad Institute Genomics Platform"/>
            <consortium name="The Broad Institute Genome Sequencing Center for Infectious Disease"/>
            <person name="Wu L."/>
            <person name="Ma J."/>
        </authorList>
    </citation>
    <scope>NUCLEOTIDE SEQUENCE [LARGE SCALE GENOMIC DNA]</scope>
    <source>
        <strain evidence="8">JCM 14718</strain>
    </source>
</reference>
<dbReference type="PANTHER" id="PTHR33370">
    <property type="entry name" value="TRANSLATION INITIATION FACTOR IF-1, CHLOROPLASTIC"/>
    <property type="match status" value="1"/>
</dbReference>
<comment type="similarity">
    <text evidence="1 4">Belongs to the IF-1 family.</text>
</comment>
<comment type="subcellular location">
    <subcellularLocation>
        <location evidence="4">Cytoplasm</location>
    </subcellularLocation>
</comment>
<comment type="caution">
    <text evidence="7">The sequence shown here is derived from an EMBL/GenBank/DDBJ whole genome shotgun (WGS) entry which is preliminary data.</text>
</comment>
<comment type="function">
    <text evidence="4">One of the essential components for the initiation of protein synthesis. Stabilizes the binding of IF-2 and IF-3 on the 30S subunit to which N-formylmethionyl-tRNA(fMet) subsequently binds. Helps modulate mRNA selection, yielding the 30S pre-initiation complex (PIC). Upon addition of the 50S ribosomal subunit IF-1, IF-2 and IF-3 are released leaving the mature 70S translation initiation complex.</text>
</comment>
<dbReference type="Proteomes" id="UP001500618">
    <property type="component" value="Unassembled WGS sequence"/>
</dbReference>
<evidence type="ECO:0000256" key="5">
    <source>
        <dbReference type="NCBIfam" id="TIGR00008"/>
    </source>
</evidence>
<proteinExistence type="inferred from homology"/>
<evidence type="ECO:0000256" key="4">
    <source>
        <dbReference type="HAMAP-Rule" id="MF_00075"/>
    </source>
</evidence>